<dbReference type="Proteomes" id="UP001201163">
    <property type="component" value="Unassembled WGS sequence"/>
</dbReference>
<feature type="region of interest" description="Disordered" evidence="1">
    <location>
        <begin position="1"/>
        <end position="23"/>
    </location>
</feature>
<reference evidence="2" key="1">
    <citation type="submission" date="2022-01" db="EMBL/GenBank/DDBJ databases">
        <title>Comparative genomics reveals a dynamic genome evolution in the ectomycorrhizal milk-cap (Lactarius) mushrooms.</title>
        <authorList>
            <consortium name="DOE Joint Genome Institute"/>
            <person name="Lebreton A."/>
            <person name="Tang N."/>
            <person name="Kuo A."/>
            <person name="LaButti K."/>
            <person name="Drula E."/>
            <person name="Barry K."/>
            <person name="Clum A."/>
            <person name="Lipzen A."/>
            <person name="Mousain D."/>
            <person name="Ng V."/>
            <person name="Wang R."/>
            <person name="Wang X."/>
            <person name="Dai Y."/>
            <person name="Henrissat B."/>
            <person name="Grigoriev I.V."/>
            <person name="Guerin-Laguette A."/>
            <person name="Yu F."/>
            <person name="Martin F.M."/>
        </authorList>
    </citation>
    <scope>NUCLEOTIDE SEQUENCE</scope>
    <source>
        <strain evidence="2">QP</strain>
    </source>
</reference>
<name>A0AAD4QCG4_9AGAM</name>
<protein>
    <submittedName>
        <fullName evidence="2">Uncharacterized protein</fullName>
    </submittedName>
</protein>
<keyword evidence="3" id="KW-1185">Reference proteome</keyword>
<dbReference type="AlphaFoldDB" id="A0AAD4QCG4"/>
<organism evidence="2 3">
    <name type="scientific">Lactarius akahatsu</name>
    <dbReference type="NCBI Taxonomy" id="416441"/>
    <lineage>
        <taxon>Eukaryota</taxon>
        <taxon>Fungi</taxon>
        <taxon>Dikarya</taxon>
        <taxon>Basidiomycota</taxon>
        <taxon>Agaricomycotina</taxon>
        <taxon>Agaricomycetes</taxon>
        <taxon>Russulales</taxon>
        <taxon>Russulaceae</taxon>
        <taxon>Lactarius</taxon>
    </lineage>
</organism>
<evidence type="ECO:0000313" key="2">
    <source>
        <dbReference type="EMBL" id="KAH8989106.1"/>
    </source>
</evidence>
<proteinExistence type="predicted"/>
<evidence type="ECO:0000313" key="3">
    <source>
        <dbReference type="Proteomes" id="UP001201163"/>
    </source>
</evidence>
<evidence type="ECO:0000256" key="1">
    <source>
        <dbReference type="SAM" id="MobiDB-lite"/>
    </source>
</evidence>
<accession>A0AAD4QCG4</accession>
<comment type="caution">
    <text evidence="2">The sequence shown here is derived from an EMBL/GenBank/DDBJ whole genome shotgun (WGS) entry which is preliminary data.</text>
</comment>
<gene>
    <name evidence="2" type="ORF">EDB92DRAFT_904086</name>
</gene>
<feature type="compositionally biased region" description="Polar residues" evidence="1">
    <location>
        <begin position="1"/>
        <end position="20"/>
    </location>
</feature>
<dbReference type="EMBL" id="JAKELL010000039">
    <property type="protein sequence ID" value="KAH8989106.1"/>
    <property type="molecule type" value="Genomic_DNA"/>
</dbReference>
<sequence>MPSLTGNGLPNHGSAHTTLRNAGMTIPRQVPRVQFSHRSKSPRLYYRLLVVIVAMMVSTSDYSGNIPSLPAMPGQVSVGHRACSSKSQVVYPVNLTDSKAKVEIYLQLYAAGHEYLIGARHITWSSIGSHDLYTHWHDHLGVSVINTLIPIAGERDDVALIFSIKWLSLQFGFPSSCSPFILTLRACCCGTSRCPTKQSW</sequence>